<evidence type="ECO:0000313" key="2">
    <source>
        <dbReference type="EMBL" id="CAB4533699.1"/>
    </source>
</evidence>
<reference evidence="3" key="1">
    <citation type="submission" date="2020-05" db="EMBL/GenBank/DDBJ databases">
        <authorList>
            <person name="Chiriac C."/>
            <person name="Salcher M."/>
            <person name="Ghai R."/>
            <person name="Kavagutti S V."/>
        </authorList>
    </citation>
    <scope>NUCLEOTIDE SEQUENCE</scope>
</reference>
<gene>
    <name evidence="2" type="ORF">UFOPK1433_00080</name>
    <name evidence="3" type="ORF">UFOPK1843_00841</name>
</gene>
<feature type="compositionally biased region" description="Acidic residues" evidence="1">
    <location>
        <begin position="152"/>
        <end position="164"/>
    </location>
</feature>
<feature type="compositionally biased region" description="Basic residues" evidence="1">
    <location>
        <begin position="174"/>
        <end position="185"/>
    </location>
</feature>
<feature type="region of interest" description="Disordered" evidence="1">
    <location>
        <begin position="139"/>
        <end position="185"/>
    </location>
</feature>
<evidence type="ECO:0000256" key="1">
    <source>
        <dbReference type="SAM" id="MobiDB-lite"/>
    </source>
</evidence>
<accession>A0A6J6HC58</accession>
<name>A0A6J6HC58_9ZZZZ</name>
<dbReference type="Pfam" id="PF11228">
    <property type="entry name" value="DUF3027"/>
    <property type="match status" value="1"/>
</dbReference>
<evidence type="ECO:0000313" key="3">
    <source>
        <dbReference type="EMBL" id="CAB4611241.1"/>
    </source>
</evidence>
<sequence length="185" mass="20918">MNKLKDLSEFAQEAARLTGGRRAVGDYIRTDEEEPGLRSYIFHSTLRGYVGWFWSVTIYQPLGEEPTISEVVMMPGEEALIAPKWIPWSERLADYKALQAELEAQAAAEAEEAALLTADVEDDDEDDLELVDVADEETLEHATESLLATTEFDVEEETEDDTDNTGEKPPRFFGWKRRGKNKKNS</sequence>
<dbReference type="AlphaFoldDB" id="A0A6J6HC58"/>
<dbReference type="InterPro" id="IPR021391">
    <property type="entry name" value="DUF3027"/>
</dbReference>
<dbReference type="EMBL" id="CAEZSN010000004">
    <property type="protein sequence ID" value="CAB4533699.1"/>
    <property type="molecule type" value="Genomic_DNA"/>
</dbReference>
<proteinExistence type="predicted"/>
<organism evidence="3">
    <name type="scientific">freshwater metagenome</name>
    <dbReference type="NCBI Taxonomy" id="449393"/>
    <lineage>
        <taxon>unclassified sequences</taxon>
        <taxon>metagenomes</taxon>
        <taxon>ecological metagenomes</taxon>
    </lineage>
</organism>
<protein>
    <submittedName>
        <fullName evidence="3">Unannotated protein</fullName>
    </submittedName>
</protein>
<dbReference type="EMBL" id="CAEZUR010000064">
    <property type="protein sequence ID" value="CAB4611241.1"/>
    <property type="molecule type" value="Genomic_DNA"/>
</dbReference>